<dbReference type="PROSITE" id="PS50011">
    <property type="entry name" value="PROTEIN_KINASE_DOM"/>
    <property type="match status" value="1"/>
</dbReference>
<dbReference type="Gene3D" id="1.10.510.10">
    <property type="entry name" value="Transferase(Phosphotransferase) domain 1"/>
    <property type="match status" value="1"/>
</dbReference>
<evidence type="ECO:0000256" key="3">
    <source>
        <dbReference type="ARBA" id="ARBA00022741"/>
    </source>
</evidence>
<evidence type="ECO:0000256" key="2">
    <source>
        <dbReference type="ARBA" id="ARBA00022679"/>
    </source>
</evidence>
<keyword evidence="8" id="KW-0812">Transmembrane</keyword>
<name>A0ABR2SCC7_9ROSI</name>
<evidence type="ECO:0000256" key="1">
    <source>
        <dbReference type="ARBA" id="ARBA00022527"/>
    </source>
</evidence>
<keyword evidence="8" id="KW-1133">Transmembrane helix</keyword>
<evidence type="ECO:0000256" key="5">
    <source>
        <dbReference type="ARBA" id="ARBA00022840"/>
    </source>
</evidence>
<gene>
    <name evidence="10" type="ORF">V6N11_002906</name>
</gene>
<organism evidence="10 11">
    <name type="scientific">Hibiscus sabdariffa</name>
    <name type="common">roselle</name>
    <dbReference type="NCBI Taxonomy" id="183260"/>
    <lineage>
        <taxon>Eukaryota</taxon>
        <taxon>Viridiplantae</taxon>
        <taxon>Streptophyta</taxon>
        <taxon>Embryophyta</taxon>
        <taxon>Tracheophyta</taxon>
        <taxon>Spermatophyta</taxon>
        <taxon>Magnoliopsida</taxon>
        <taxon>eudicotyledons</taxon>
        <taxon>Gunneridae</taxon>
        <taxon>Pentapetalae</taxon>
        <taxon>rosids</taxon>
        <taxon>malvids</taxon>
        <taxon>Malvales</taxon>
        <taxon>Malvaceae</taxon>
        <taxon>Malvoideae</taxon>
        <taxon>Hibiscus</taxon>
    </lineage>
</organism>
<evidence type="ECO:0000256" key="8">
    <source>
        <dbReference type="SAM" id="Phobius"/>
    </source>
</evidence>
<dbReference type="Gene3D" id="3.30.200.20">
    <property type="entry name" value="Phosphorylase Kinase, domain 1"/>
    <property type="match status" value="1"/>
</dbReference>
<evidence type="ECO:0000256" key="7">
    <source>
        <dbReference type="SAM" id="MobiDB-lite"/>
    </source>
</evidence>
<keyword evidence="5 6" id="KW-0067">ATP-binding</keyword>
<dbReference type="InterPro" id="IPR001245">
    <property type="entry name" value="Ser-Thr/Tyr_kinase_cat_dom"/>
</dbReference>
<keyword evidence="1" id="KW-0723">Serine/threonine-protein kinase</keyword>
<dbReference type="InterPro" id="IPR008271">
    <property type="entry name" value="Ser/Thr_kinase_AS"/>
</dbReference>
<keyword evidence="4" id="KW-0418">Kinase</keyword>
<reference evidence="10 11" key="1">
    <citation type="journal article" date="2024" name="G3 (Bethesda)">
        <title>Genome assembly of Hibiscus sabdariffa L. provides insights into metabolisms of medicinal natural products.</title>
        <authorList>
            <person name="Kim T."/>
        </authorList>
    </citation>
    <scope>NUCLEOTIDE SEQUENCE [LARGE SCALE GENOMIC DNA]</scope>
    <source>
        <strain evidence="10">TK-2024</strain>
        <tissue evidence="10">Old leaves</tissue>
    </source>
</reference>
<feature type="binding site" evidence="6">
    <location>
        <position position="531"/>
    </location>
    <ligand>
        <name>ATP</name>
        <dbReference type="ChEBI" id="CHEBI:30616"/>
    </ligand>
</feature>
<dbReference type="Proteomes" id="UP001396334">
    <property type="component" value="Unassembled WGS sequence"/>
</dbReference>
<evidence type="ECO:0000259" key="9">
    <source>
        <dbReference type="PROSITE" id="PS50011"/>
    </source>
</evidence>
<dbReference type="PROSITE" id="PS00107">
    <property type="entry name" value="PROTEIN_KINASE_ATP"/>
    <property type="match status" value="1"/>
</dbReference>
<dbReference type="InterPro" id="IPR017441">
    <property type="entry name" value="Protein_kinase_ATP_BS"/>
</dbReference>
<protein>
    <recommendedName>
        <fullName evidence="9">Protein kinase domain-containing protein</fullName>
    </recommendedName>
</protein>
<dbReference type="PROSITE" id="PS00108">
    <property type="entry name" value="PROTEIN_KINASE_ST"/>
    <property type="match status" value="1"/>
</dbReference>
<accession>A0ABR2SCC7</accession>
<comment type="caution">
    <text evidence="10">The sequence shown here is derived from an EMBL/GenBank/DDBJ whole genome shotgun (WGS) entry which is preliminary data.</text>
</comment>
<keyword evidence="11" id="KW-1185">Reference proteome</keyword>
<evidence type="ECO:0000256" key="4">
    <source>
        <dbReference type="ARBA" id="ARBA00022777"/>
    </source>
</evidence>
<feature type="transmembrane region" description="Helical" evidence="8">
    <location>
        <begin position="410"/>
        <end position="434"/>
    </location>
</feature>
<keyword evidence="8" id="KW-0472">Membrane</keyword>
<dbReference type="InterPro" id="IPR011009">
    <property type="entry name" value="Kinase-like_dom_sf"/>
</dbReference>
<dbReference type="SUPFAM" id="SSF56112">
    <property type="entry name" value="Protein kinase-like (PK-like)"/>
    <property type="match status" value="1"/>
</dbReference>
<dbReference type="PANTHER" id="PTHR47989:SF45">
    <property type="entry name" value="OS01G0709500 PROTEIN"/>
    <property type="match status" value="1"/>
</dbReference>
<feature type="compositionally biased region" description="Low complexity" evidence="7">
    <location>
        <begin position="82"/>
        <end position="94"/>
    </location>
</feature>
<keyword evidence="2" id="KW-0808">Transferase</keyword>
<feature type="transmembrane region" description="Helical" evidence="8">
    <location>
        <begin position="6"/>
        <end position="23"/>
    </location>
</feature>
<evidence type="ECO:0000313" key="10">
    <source>
        <dbReference type="EMBL" id="KAK9022659.1"/>
    </source>
</evidence>
<dbReference type="Pfam" id="PF23180">
    <property type="entry name" value="ALE2_N"/>
    <property type="match status" value="1"/>
</dbReference>
<sequence>MGFQFQFTFLLVTTCVTIFAISVDGSSVRASWRPPIGMPAETPTIHPPGIGQPPWTHPDPAPSLTRTPPGFGRTRNGKLAASPSSKVFHHSSSSMYHSPTKGIHPHHALKPSSISVAPTAPSFGYRGKNRTHGPASLPSIWFYKHHHARKHFRNSAPQPSYSIHKPAYRQQVHAVSPQYSTPSRVSPAPSPTVSSSHFHKVPILQPAITPIASSMKKMKAPPPPIVMTLPPPPPNKDCTSVACSDPLTYTPPGSPCGCVWPIQVKLQLGVSIYTFFPLVLELAQEIAASVSLNHSQVRIMGANAASQELEKSTVLINLVPWEVKFDYTAALLIYKKFWNRQVFIKASLFGPYEVAYVRYPGLPPSPPVASSRVSAVDDGPYTGRNYHGQAIKPLGVDVPKRKGEGLTRSMIAVIILSSFSAFVVCLGIIWLILWKYGACIKEPEHIRQTTTVSPPKPSGSTRAVMQGSKSSAASMSISSSGMTYTGLAKNFTLKDIERATNSFDASRVIGEGGFGIVYRGSLDEGAAVAVKVLKREDHHGGQEFLAEVEMLSRLHHRNLVKLIGICTEDNIRCLVYELVPNGSLESHLHGAEKETNPLDWGARMKIALGAARGLAYLHEDSSPRVIHRDFKSSNILLEHDFTPKVSDFGLARTAMDEGNKYISTHVMGTFGYLAPEYAMTGHLLVKSDVYSYGVVLLELLTGRKPVDLLQPPGQENLVAWTRPLLTDKEGLETIIDPVIKSDISLDSIAKVAAIASMCVQPEVSHRPFMGEVVQALKLVCNEFDEKMEVESKAGIQEDFPTTVDSKISRLSSELVEDSETYHTIPGYDYSRESNIALSVSHFQSIPPGLEVPEPGSFRRHLCSAPLGTGRSHFLQRISLSRGSRSEHGFSLKFWQGSR</sequence>
<dbReference type="EMBL" id="JBBPBN010000015">
    <property type="protein sequence ID" value="KAK9022659.1"/>
    <property type="molecule type" value="Genomic_DNA"/>
</dbReference>
<dbReference type="CDD" id="cd14066">
    <property type="entry name" value="STKc_IRAK"/>
    <property type="match status" value="1"/>
</dbReference>
<keyword evidence="3 6" id="KW-0547">Nucleotide-binding</keyword>
<feature type="region of interest" description="Disordered" evidence="7">
    <location>
        <begin position="37"/>
        <end position="115"/>
    </location>
</feature>
<evidence type="ECO:0000256" key="6">
    <source>
        <dbReference type="PROSITE-ProRule" id="PRU10141"/>
    </source>
</evidence>
<dbReference type="InterPro" id="IPR057597">
    <property type="entry name" value="ALE2_N"/>
</dbReference>
<feature type="domain" description="Protein kinase" evidence="9">
    <location>
        <begin position="503"/>
        <end position="779"/>
    </location>
</feature>
<dbReference type="Pfam" id="PF07714">
    <property type="entry name" value="PK_Tyr_Ser-Thr"/>
    <property type="match status" value="1"/>
</dbReference>
<evidence type="ECO:0000313" key="11">
    <source>
        <dbReference type="Proteomes" id="UP001396334"/>
    </source>
</evidence>
<proteinExistence type="predicted"/>
<dbReference type="InterPro" id="IPR000719">
    <property type="entry name" value="Prot_kinase_dom"/>
</dbReference>
<dbReference type="PANTHER" id="PTHR47989">
    <property type="entry name" value="OS01G0750732 PROTEIN"/>
    <property type="match status" value="1"/>
</dbReference>